<evidence type="ECO:0000313" key="2">
    <source>
        <dbReference type="EMBL" id="VUX19371.1"/>
    </source>
</evidence>
<accession>A0A564UIU6</accession>
<dbReference type="Proteomes" id="UP000409147">
    <property type="component" value="Unassembled WGS sequence"/>
</dbReference>
<dbReference type="RefSeq" id="WP_144369629.1">
    <property type="nucleotide sequence ID" value="NZ_CABHNB010000043.1"/>
</dbReference>
<dbReference type="EMBL" id="CABHNB010000043">
    <property type="protein sequence ID" value="VUX19371.1"/>
    <property type="molecule type" value="Genomic_DNA"/>
</dbReference>
<proteinExistence type="predicted"/>
<keyword evidence="1" id="KW-1133">Transmembrane helix</keyword>
<reference evidence="2 3" key="1">
    <citation type="submission" date="2019-07" db="EMBL/GenBank/DDBJ databases">
        <authorList>
            <person name="Hibberd C M."/>
            <person name="Gehrig L. J."/>
            <person name="Chang H.-W."/>
            <person name="Venkatesh S."/>
        </authorList>
    </citation>
    <scope>NUCLEOTIDE SEQUENCE [LARGE SCALE GENOMIC DNA]</scope>
    <source>
        <strain evidence="2">Ruminococcus_obeum_SSTS_Bg7063</strain>
    </source>
</reference>
<keyword evidence="1" id="KW-0472">Membrane</keyword>
<name>A0A564UIU6_9FIRM</name>
<keyword evidence="1" id="KW-0812">Transmembrane</keyword>
<feature type="transmembrane region" description="Helical" evidence="1">
    <location>
        <begin position="54"/>
        <end position="76"/>
    </location>
</feature>
<organism evidence="2 3">
    <name type="scientific">Blautia obeum</name>
    <dbReference type="NCBI Taxonomy" id="40520"/>
    <lineage>
        <taxon>Bacteria</taxon>
        <taxon>Bacillati</taxon>
        <taxon>Bacillota</taxon>
        <taxon>Clostridia</taxon>
        <taxon>Lachnospirales</taxon>
        <taxon>Lachnospiraceae</taxon>
        <taxon>Blautia</taxon>
    </lineage>
</organism>
<gene>
    <name evidence="2" type="ORF">ROSSTS7063_02970</name>
</gene>
<evidence type="ECO:0000313" key="3">
    <source>
        <dbReference type="Proteomes" id="UP000409147"/>
    </source>
</evidence>
<evidence type="ECO:0000256" key="1">
    <source>
        <dbReference type="SAM" id="Phobius"/>
    </source>
</evidence>
<keyword evidence="3" id="KW-1185">Reference proteome</keyword>
<dbReference type="AlphaFoldDB" id="A0A564UIU6"/>
<sequence>MGISSLTNTVLASADISALTEAVTDSSTTVVTGTFDKFMNADFFNLLCNNFAEAVALGFALTTILILLTFGAFKAFSFVRID</sequence>
<protein>
    <submittedName>
        <fullName evidence="2">Uncharacterized protein</fullName>
    </submittedName>
</protein>